<evidence type="ECO:0008006" key="3">
    <source>
        <dbReference type="Google" id="ProtNLM"/>
    </source>
</evidence>
<accession>A0A246K546</accession>
<dbReference type="Proteomes" id="UP000197097">
    <property type="component" value="Unassembled WGS sequence"/>
</dbReference>
<dbReference type="EMBL" id="NISJ01000001">
    <property type="protein sequence ID" value="OWR01097.1"/>
    <property type="molecule type" value="Genomic_DNA"/>
</dbReference>
<sequence length="169" mass="19504">MGPVLGGRLAFVESKMHPTAMFRDQEKLDGLYDRAVRIMDGLAPGFCQPIFRALAVRNHSNGQALLACNFLKDKGPCTHPAFAAYWYRKAWRNRSALAAQHMAMNCFASNDLQGYRRWLRRAARLGYDDEAFELGKFATRLPHRRLRSIGRLRPAYKRDRKLGRDSEMW</sequence>
<name>A0A246K546_9SPHN</name>
<organism evidence="1 2">
    <name type="scientific">Sphingopyxis witflariensis</name>
    <dbReference type="NCBI Taxonomy" id="173675"/>
    <lineage>
        <taxon>Bacteria</taxon>
        <taxon>Pseudomonadati</taxon>
        <taxon>Pseudomonadota</taxon>
        <taxon>Alphaproteobacteria</taxon>
        <taxon>Sphingomonadales</taxon>
        <taxon>Sphingomonadaceae</taxon>
        <taxon>Sphingopyxis</taxon>
    </lineage>
</organism>
<dbReference type="AlphaFoldDB" id="A0A246K546"/>
<comment type="caution">
    <text evidence="1">The sequence shown here is derived from an EMBL/GenBank/DDBJ whole genome shotgun (WGS) entry which is preliminary data.</text>
</comment>
<dbReference type="SUPFAM" id="SSF81901">
    <property type="entry name" value="HCP-like"/>
    <property type="match status" value="1"/>
</dbReference>
<gene>
    <name evidence="1" type="ORF">CDQ91_01325</name>
</gene>
<dbReference type="Gene3D" id="1.25.40.10">
    <property type="entry name" value="Tetratricopeptide repeat domain"/>
    <property type="match status" value="1"/>
</dbReference>
<evidence type="ECO:0000313" key="1">
    <source>
        <dbReference type="EMBL" id="OWR01097.1"/>
    </source>
</evidence>
<proteinExistence type="predicted"/>
<dbReference type="InterPro" id="IPR011990">
    <property type="entry name" value="TPR-like_helical_dom_sf"/>
</dbReference>
<reference evidence="1 2" key="1">
    <citation type="journal article" date="2002" name="Int. J. Syst. Evol. Microbiol.">
        <title>Sphingopyxis witflariensis sp. nov., isolated from activated sludge.</title>
        <authorList>
            <person name="Kampfer P."/>
            <person name="Witzenberger R."/>
            <person name="Denner E.B."/>
            <person name="Busse H.J."/>
            <person name="Neef A."/>
        </authorList>
    </citation>
    <scope>NUCLEOTIDE SEQUENCE [LARGE SCALE GENOMIC DNA]</scope>
    <source>
        <strain evidence="1 2">DSM 14551</strain>
    </source>
</reference>
<protein>
    <recommendedName>
        <fullName evidence="3">Sel1 repeat family protein</fullName>
    </recommendedName>
</protein>
<evidence type="ECO:0000313" key="2">
    <source>
        <dbReference type="Proteomes" id="UP000197097"/>
    </source>
</evidence>
<keyword evidence="2" id="KW-1185">Reference proteome</keyword>